<comment type="caution">
    <text evidence="4">The sequence shown here is derived from an EMBL/GenBank/DDBJ whole genome shotgun (WGS) entry which is preliminary data.</text>
</comment>
<evidence type="ECO:0000259" key="3">
    <source>
        <dbReference type="Pfam" id="PF05617"/>
    </source>
</evidence>
<organism evidence="4 5">
    <name type="scientific">Artemisia annua</name>
    <name type="common">Sweet wormwood</name>
    <dbReference type="NCBI Taxonomy" id="35608"/>
    <lineage>
        <taxon>Eukaryota</taxon>
        <taxon>Viridiplantae</taxon>
        <taxon>Streptophyta</taxon>
        <taxon>Embryophyta</taxon>
        <taxon>Tracheophyta</taxon>
        <taxon>Spermatophyta</taxon>
        <taxon>Magnoliopsida</taxon>
        <taxon>eudicotyledons</taxon>
        <taxon>Gunneridae</taxon>
        <taxon>Pentapetalae</taxon>
        <taxon>asterids</taxon>
        <taxon>campanulids</taxon>
        <taxon>Asterales</taxon>
        <taxon>Asteraceae</taxon>
        <taxon>Asteroideae</taxon>
        <taxon>Anthemideae</taxon>
        <taxon>Artemisiinae</taxon>
        <taxon>Artemisia</taxon>
    </lineage>
</organism>
<evidence type="ECO:0000313" key="5">
    <source>
        <dbReference type="Proteomes" id="UP000245207"/>
    </source>
</evidence>
<evidence type="ECO:0000256" key="1">
    <source>
        <dbReference type="ARBA" id="ARBA00022729"/>
    </source>
</evidence>
<dbReference type="Pfam" id="PF05617">
    <property type="entry name" value="Prolamin_like"/>
    <property type="match status" value="1"/>
</dbReference>
<proteinExistence type="predicted"/>
<evidence type="ECO:0000313" key="4">
    <source>
        <dbReference type="EMBL" id="PWA91476.1"/>
    </source>
</evidence>
<dbReference type="AlphaFoldDB" id="A0A2U1Q0E7"/>
<dbReference type="EMBL" id="PKPP01000540">
    <property type="protein sequence ID" value="PWA91476.1"/>
    <property type="molecule type" value="Genomic_DNA"/>
</dbReference>
<name>A0A2U1Q0E7_ARTAN</name>
<feature type="domain" description="Prolamin-like" evidence="3">
    <location>
        <begin position="9"/>
        <end position="61"/>
    </location>
</feature>
<keyword evidence="5" id="KW-1185">Reference proteome</keyword>
<feature type="compositionally biased region" description="Polar residues" evidence="2">
    <location>
        <begin position="164"/>
        <end position="178"/>
    </location>
</feature>
<protein>
    <submittedName>
        <fullName evidence="4">Prolamin-like domain-containing protein</fullName>
    </submittedName>
</protein>
<gene>
    <name evidence="4" type="ORF">CTI12_AA028200</name>
</gene>
<evidence type="ECO:0000256" key="2">
    <source>
        <dbReference type="SAM" id="MobiDB-lite"/>
    </source>
</evidence>
<keyword evidence="1" id="KW-0732">Signal</keyword>
<reference evidence="4 5" key="1">
    <citation type="journal article" date="2018" name="Mol. Plant">
        <title>The genome of Artemisia annua provides insight into the evolution of Asteraceae family and artemisinin biosynthesis.</title>
        <authorList>
            <person name="Shen Q."/>
            <person name="Zhang L."/>
            <person name="Liao Z."/>
            <person name="Wang S."/>
            <person name="Yan T."/>
            <person name="Shi P."/>
            <person name="Liu M."/>
            <person name="Fu X."/>
            <person name="Pan Q."/>
            <person name="Wang Y."/>
            <person name="Lv Z."/>
            <person name="Lu X."/>
            <person name="Zhang F."/>
            <person name="Jiang W."/>
            <person name="Ma Y."/>
            <person name="Chen M."/>
            <person name="Hao X."/>
            <person name="Li L."/>
            <person name="Tang Y."/>
            <person name="Lv G."/>
            <person name="Zhou Y."/>
            <person name="Sun X."/>
            <person name="Brodelius P.E."/>
            <person name="Rose J.K.C."/>
            <person name="Tang K."/>
        </authorList>
    </citation>
    <scope>NUCLEOTIDE SEQUENCE [LARGE SCALE GENOMIC DNA]</scope>
    <source>
        <strain evidence="5">cv. Huhao1</strain>
        <tissue evidence="4">Leaf</tissue>
    </source>
</reference>
<feature type="region of interest" description="Disordered" evidence="2">
    <location>
        <begin position="77"/>
        <end position="185"/>
    </location>
</feature>
<sequence length="185" mass="19235">MPSKTFLHCYSAMFDLGYCSGEILRAGRGQFSSSMRPTCCKAAKRISSACWLILFPFNPFLHQLSCSPLSMLPPPPVTNKPISDSQAPVARGPVALPPQAPVARGPVALPPQAPVARGPVALPPQAPVARGPVALPPQAPVARGPVALPPQSPDARGPVALPPSAQTPMVQGSFANSPNDKEAIE</sequence>
<dbReference type="InterPro" id="IPR008502">
    <property type="entry name" value="Prolamin-like"/>
</dbReference>
<dbReference type="Proteomes" id="UP000245207">
    <property type="component" value="Unassembled WGS sequence"/>
</dbReference>
<accession>A0A2U1Q0E7</accession>